<evidence type="ECO:0000313" key="2">
    <source>
        <dbReference type="Proteomes" id="UP000230069"/>
    </source>
</evidence>
<sequence length="89" mass="9781">MSSPPPYSITPLLTAGYTTSFLVKPAFSMSTHHPLECSSFHTSTSFELPDPFSGGSTTFIGITQPPPPSFLFPSRQLNKYWARVFKPSP</sequence>
<dbReference type="EMBL" id="KZ305021">
    <property type="protein sequence ID" value="PIA59233.1"/>
    <property type="molecule type" value="Genomic_DNA"/>
</dbReference>
<organism evidence="1 2">
    <name type="scientific">Aquilegia coerulea</name>
    <name type="common">Rocky mountain columbine</name>
    <dbReference type="NCBI Taxonomy" id="218851"/>
    <lineage>
        <taxon>Eukaryota</taxon>
        <taxon>Viridiplantae</taxon>
        <taxon>Streptophyta</taxon>
        <taxon>Embryophyta</taxon>
        <taxon>Tracheophyta</taxon>
        <taxon>Spermatophyta</taxon>
        <taxon>Magnoliopsida</taxon>
        <taxon>Ranunculales</taxon>
        <taxon>Ranunculaceae</taxon>
        <taxon>Thalictroideae</taxon>
        <taxon>Aquilegia</taxon>
    </lineage>
</organism>
<dbReference type="InParanoid" id="A0A2G5EU09"/>
<accession>A0A2G5EU09</accession>
<dbReference type="Proteomes" id="UP000230069">
    <property type="component" value="Unassembled WGS sequence"/>
</dbReference>
<gene>
    <name evidence="1" type="ORF">AQUCO_00400250v1</name>
</gene>
<evidence type="ECO:0000313" key="1">
    <source>
        <dbReference type="EMBL" id="PIA59233.1"/>
    </source>
</evidence>
<dbReference type="AlphaFoldDB" id="A0A2G5EU09"/>
<keyword evidence="2" id="KW-1185">Reference proteome</keyword>
<protein>
    <submittedName>
        <fullName evidence="1">Uncharacterized protein</fullName>
    </submittedName>
</protein>
<reference evidence="1 2" key="1">
    <citation type="submission" date="2017-09" db="EMBL/GenBank/DDBJ databases">
        <title>WGS assembly of Aquilegia coerulea Goldsmith.</title>
        <authorList>
            <person name="Hodges S."/>
            <person name="Kramer E."/>
            <person name="Nordborg M."/>
            <person name="Tomkins J."/>
            <person name="Borevitz J."/>
            <person name="Derieg N."/>
            <person name="Yan J."/>
            <person name="Mihaltcheva S."/>
            <person name="Hayes R.D."/>
            <person name="Rokhsar D."/>
        </authorList>
    </citation>
    <scope>NUCLEOTIDE SEQUENCE [LARGE SCALE GENOMIC DNA]</scope>
    <source>
        <strain evidence="2">cv. Goldsmith</strain>
    </source>
</reference>
<name>A0A2G5EU09_AQUCA</name>
<proteinExistence type="predicted"/>